<sequence>MKIKFHPLGKYQVIEFNAEHTHITASPSKSHLDRSQRRITPAQASEIELVESSGIAPKASMELMMRRVATVYTPAVLRMFEADFSKAYNCAMEICTAVGTMTDYKLTPNGKYFHHMVKYGSSVNTSICSCKNFEASDSKKAYKLAKEVFKGLSDDIDACLKEERVESKEENHIVGGIDTTIKGVKTNNKKIRGGSSRSKNALEKMLSHDFNTDDQIDNYMPLSQPDLSFSTTSFNLNHVGLTHENSSMRTSMTDLFSQVDQSTSTEFGGTQFFKNTI</sequence>
<dbReference type="EMBL" id="JAATIQ010000296">
    <property type="protein sequence ID" value="KAF4363497.1"/>
    <property type="molecule type" value="Genomic_DNA"/>
</dbReference>
<protein>
    <recommendedName>
        <fullName evidence="3">Protein FAR1-RELATED SEQUENCE</fullName>
    </recommendedName>
</protein>
<dbReference type="Proteomes" id="UP000583929">
    <property type="component" value="Unassembled WGS sequence"/>
</dbReference>
<organism evidence="1 2">
    <name type="scientific">Cannabis sativa</name>
    <name type="common">Hemp</name>
    <name type="synonym">Marijuana</name>
    <dbReference type="NCBI Taxonomy" id="3483"/>
    <lineage>
        <taxon>Eukaryota</taxon>
        <taxon>Viridiplantae</taxon>
        <taxon>Streptophyta</taxon>
        <taxon>Embryophyta</taxon>
        <taxon>Tracheophyta</taxon>
        <taxon>Spermatophyta</taxon>
        <taxon>Magnoliopsida</taxon>
        <taxon>eudicotyledons</taxon>
        <taxon>Gunneridae</taxon>
        <taxon>Pentapetalae</taxon>
        <taxon>rosids</taxon>
        <taxon>fabids</taxon>
        <taxon>Rosales</taxon>
        <taxon>Cannabaceae</taxon>
        <taxon>Cannabis</taxon>
    </lineage>
</organism>
<dbReference type="PANTHER" id="PTHR47718">
    <property type="entry name" value="OS01G0519700 PROTEIN"/>
    <property type="match status" value="1"/>
</dbReference>
<name>A0A7J6EYH5_CANSA</name>
<keyword evidence="2" id="KW-1185">Reference proteome</keyword>
<accession>A0A7J6EYH5</accession>
<dbReference type="PANTHER" id="PTHR47718:SF2">
    <property type="entry name" value="PROTEIN FAR1-RELATED SEQUENCE 5-LIKE"/>
    <property type="match status" value="1"/>
</dbReference>
<reference evidence="1 2" key="1">
    <citation type="journal article" date="2020" name="bioRxiv">
        <title>Sequence and annotation of 42 cannabis genomes reveals extensive copy number variation in cannabinoid synthesis and pathogen resistance genes.</title>
        <authorList>
            <person name="Mckernan K.J."/>
            <person name="Helbert Y."/>
            <person name="Kane L.T."/>
            <person name="Ebling H."/>
            <person name="Zhang L."/>
            <person name="Liu B."/>
            <person name="Eaton Z."/>
            <person name="Mclaughlin S."/>
            <person name="Kingan S."/>
            <person name="Baybayan P."/>
            <person name="Concepcion G."/>
            <person name="Jordan M."/>
            <person name="Riva A."/>
            <person name="Barbazuk W."/>
            <person name="Harkins T."/>
        </authorList>
    </citation>
    <scope>NUCLEOTIDE SEQUENCE [LARGE SCALE GENOMIC DNA]</scope>
    <source>
        <strain evidence="2">cv. Jamaican Lion 4</strain>
        <tissue evidence="1">Leaf</tissue>
    </source>
</reference>
<proteinExistence type="predicted"/>
<evidence type="ECO:0000313" key="1">
    <source>
        <dbReference type="EMBL" id="KAF4363497.1"/>
    </source>
</evidence>
<dbReference type="AlphaFoldDB" id="A0A7J6EYH5"/>
<evidence type="ECO:0000313" key="2">
    <source>
        <dbReference type="Proteomes" id="UP000583929"/>
    </source>
</evidence>
<comment type="caution">
    <text evidence="1">The sequence shown here is derived from an EMBL/GenBank/DDBJ whole genome shotgun (WGS) entry which is preliminary data.</text>
</comment>
<evidence type="ECO:0008006" key="3">
    <source>
        <dbReference type="Google" id="ProtNLM"/>
    </source>
</evidence>
<gene>
    <name evidence="1" type="ORF">G4B88_016201</name>
</gene>